<evidence type="ECO:0000259" key="13">
    <source>
        <dbReference type="Pfam" id="PF00852"/>
    </source>
</evidence>
<proteinExistence type="inferred from homology"/>
<dbReference type="InterPro" id="IPR038577">
    <property type="entry name" value="GT10-like_C_sf"/>
</dbReference>
<evidence type="ECO:0000313" key="15">
    <source>
        <dbReference type="Ensembl" id="ENSLLEP00000040708.1"/>
    </source>
</evidence>
<dbReference type="AlphaFoldDB" id="A0A8C5QSS2"/>
<evidence type="ECO:0000313" key="16">
    <source>
        <dbReference type="Proteomes" id="UP000694569"/>
    </source>
</evidence>
<comment type="subcellular location">
    <subcellularLocation>
        <location evidence="12">Golgi apparatus</location>
        <location evidence="12">Golgi stack membrane</location>
        <topology evidence="12">Single-pass type II membrane protein</topology>
    </subcellularLocation>
    <subcellularLocation>
        <location evidence="1">Membrane</location>
        <topology evidence="1">Single-pass membrane protein</topology>
    </subcellularLocation>
</comment>
<dbReference type="Pfam" id="PF17039">
    <property type="entry name" value="Glyco_tran_10_N"/>
    <property type="match status" value="1"/>
</dbReference>
<evidence type="ECO:0000256" key="11">
    <source>
        <dbReference type="ARBA" id="ARBA00036481"/>
    </source>
</evidence>
<comment type="similarity">
    <text evidence="3 12">Belongs to the glycosyltransferase 10 family.</text>
</comment>
<dbReference type="Gene3D" id="3.40.50.11660">
    <property type="entry name" value="Glycosyl transferase family 10, C-terminal domain"/>
    <property type="match status" value="1"/>
</dbReference>
<evidence type="ECO:0000256" key="7">
    <source>
        <dbReference type="ARBA" id="ARBA00022968"/>
    </source>
</evidence>
<feature type="transmembrane region" description="Helical" evidence="12">
    <location>
        <begin position="12"/>
        <end position="30"/>
    </location>
</feature>
<reference evidence="15" key="1">
    <citation type="submission" date="2025-08" db="UniProtKB">
        <authorList>
            <consortium name="Ensembl"/>
        </authorList>
    </citation>
    <scope>IDENTIFICATION</scope>
</reference>
<sequence>MVPVENLSKFNKVFFIIVLLLAITFTSFILHQGNLNTIRGNIRLNTVINVTSQPHKSIILLWTWPSFNYTFPLNQCPQEFDSSDCLYTLNRSMYSLAKAVILHHRNVCSSRGQLPQIPRPSDQYWIWFNRESPSHSPNMVFLDNLINLTMTYRVDSDIHSPYGRLVTNKKQDNYTIPRKTKLVAWVVSNWNKQSRRVNYYNELKPHLDVDIFGRLHMPLPTSEHYKTLSNYKFYLAFENSIHQDYITEKFWKTSFTSGAVPVVLGPPRQNYERFVPPDSFIHVDDFKSAKELASYLHKLDEDDQKYKQYFKWRNRFEVYDKEGSLITEYCKVCKALKEVPAYRTIPSIAKWFT</sequence>
<dbReference type="PANTHER" id="PTHR11929:SF244">
    <property type="entry name" value="FUCOSYLTRANSFERASE"/>
    <property type="match status" value="1"/>
</dbReference>
<evidence type="ECO:0000256" key="5">
    <source>
        <dbReference type="ARBA" id="ARBA00022679"/>
    </source>
</evidence>
<dbReference type="FunFam" id="3.40.50.11660:FF:000001">
    <property type="entry name" value="alpha-(1,3)-fucosyltransferase 9"/>
    <property type="match status" value="1"/>
</dbReference>
<evidence type="ECO:0000256" key="12">
    <source>
        <dbReference type="RuleBase" id="RU003832"/>
    </source>
</evidence>
<evidence type="ECO:0000256" key="10">
    <source>
        <dbReference type="ARBA" id="ARBA00023180"/>
    </source>
</evidence>
<evidence type="ECO:0000259" key="14">
    <source>
        <dbReference type="Pfam" id="PF17039"/>
    </source>
</evidence>
<keyword evidence="5 12" id="KW-0808">Transferase</keyword>
<keyword evidence="12" id="KW-0333">Golgi apparatus</keyword>
<accession>A0A8C5QSS2</accession>
<keyword evidence="9 12" id="KW-0472">Membrane</keyword>
<dbReference type="Proteomes" id="UP000694569">
    <property type="component" value="Unplaced"/>
</dbReference>
<comment type="pathway">
    <text evidence="2">Protein modification; protein glycosylation.</text>
</comment>
<comment type="catalytic activity">
    <reaction evidence="11">
        <text>an N-acetyl-alpha-neuraminyl-(2-&gt;3)-beta-D-galactosyl-(1-&gt;4)-N-acetyl-beta-D-glucosaminyl derivative + GDP-beta-L-fucose = an alpha-Neu5Ac-(2-&gt;3)-beta-D-Gal-(1-&gt;4)-[alpha-L-Fuc-(1-&gt;3)]-beta-D-GlcNAc derivative + GDP + H(+)</text>
        <dbReference type="Rhea" id="RHEA:56076"/>
        <dbReference type="ChEBI" id="CHEBI:15378"/>
        <dbReference type="ChEBI" id="CHEBI:57273"/>
        <dbReference type="ChEBI" id="CHEBI:58189"/>
        <dbReference type="ChEBI" id="CHEBI:136545"/>
        <dbReference type="ChEBI" id="CHEBI:139509"/>
    </reaction>
    <physiologicalReaction direction="left-to-right" evidence="11">
        <dbReference type="Rhea" id="RHEA:56077"/>
    </physiologicalReaction>
</comment>
<feature type="domain" description="Fucosyltransferase C-terminal" evidence="13">
    <location>
        <begin position="177"/>
        <end position="351"/>
    </location>
</feature>
<dbReference type="Pfam" id="PF00852">
    <property type="entry name" value="Glyco_transf_10"/>
    <property type="match status" value="1"/>
</dbReference>
<dbReference type="Ensembl" id="ENSLLET00000042359.1">
    <property type="protein sequence ID" value="ENSLLEP00000040708.1"/>
    <property type="gene ID" value="ENSLLEG00000025912.1"/>
</dbReference>
<keyword evidence="10" id="KW-0325">Glycoprotein</keyword>
<evidence type="ECO:0000256" key="3">
    <source>
        <dbReference type="ARBA" id="ARBA00008919"/>
    </source>
</evidence>
<keyword evidence="7" id="KW-0735">Signal-anchor</keyword>
<name>A0A8C5QSS2_9ANUR</name>
<evidence type="ECO:0000256" key="2">
    <source>
        <dbReference type="ARBA" id="ARBA00004922"/>
    </source>
</evidence>
<evidence type="ECO:0000256" key="6">
    <source>
        <dbReference type="ARBA" id="ARBA00022692"/>
    </source>
</evidence>
<dbReference type="GO" id="GO:0046920">
    <property type="term" value="F:alpha-(1-&gt;3)-fucosyltransferase activity"/>
    <property type="evidence" value="ECO:0007669"/>
    <property type="project" value="TreeGrafter"/>
</dbReference>
<dbReference type="InterPro" id="IPR001503">
    <property type="entry name" value="Glyco_trans_10"/>
</dbReference>
<dbReference type="PANTHER" id="PTHR11929">
    <property type="entry name" value="ALPHA- 1,3 -FUCOSYLTRANSFERASE"/>
    <property type="match status" value="1"/>
</dbReference>
<evidence type="ECO:0000256" key="4">
    <source>
        <dbReference type="ARBA" id="ARBA00022676"/>
    </source>
</evidence>
<keyword evidence="16" id="KW-1185">Reference proteome</keyword>
<evidence type="ECO:0000256" key="1">
    <source>
        <dbReference type="ARBA" id="ARBA00004167"/>
    </source>
</evidence>
<reference evidence="15" key="2">
    <citation type="submission" date="2025-09" db="UniProtKB">
        <authorList>
            <consortium name="Ensembl"/>
        </authorList>
    </citation>
    <scope>IDENTIFICATION</scope>
</reference>
<dbReference type="InterPro" id="IPR031481">
    <property type="entry name" value="Glyco_tran_10_N"/>
</dbReference>
<dbReference type="SUPFAM" id="SSF53756">
    <property type="entry name" value="UDP-Glycosyltransferase/glycogen phosphorylase"/>
    <property type="match status" value="1"/>
</dbReference>
<dbReference type="InterPro" id="IPR055270">
    <property type="entry name" value="Glyco_tran_10_C"/>
</dbReference>
<keyword evidence="6 12" id="KW-0812">Transmembrane</keyword>
<evidence type="ECO:0000256" key="9">
    <source>
        <dbReference type="ARBA" id="ARBA00023136"/>
    </source>
</evidence>
<dbReference type="OrthoDB" id="427096at2759"/>
<dbReference type="GeneTree" id="ENSGT00940000163125"/>
<keyword evidence="8 12" id="KW-1133">Transmembrane helix</keyword>
<evidence type="ECO:0000256" key="8">
    <source>
        <dbReference type="ARBA" id="ARBA00022989"/>
    </source>
</evidence>
<dbReference type="GO" id="GO:0032580">
    <property type="term" value="C:Golgi cisterna membrane"/>
    <property type="evidence" value="ECO:0007669"/>
    <property type="project" value="UniProtKB-SubCell"/>
</dbReference>
<keyword evidence="4 12" id="KW-0328">Glycosyltransferase</keyword>
<protein>
    <recommendedName>
        <fullName evidence="12">Fucosyltransferase</fullName>
        <ecNumber evidence="12">2.4.1.-</ecNumber>
    </recommendedName>
</protein>
<organism evidence="15 16">
    <name type="scientific">Leptobrachium leishanense</name>
    <name type="common">Leishan spiny toad</name>
    <dbReference type="NCBI Taxonomy" id="445787"/>
    <lineage>
        <taxon>Eukaryota</taxon>
        <taxon>Metazoa</taxon>
        <taxon>Chordata</taxon>
        <taxon>Craniata</taxon>
        <taxon>Vertebrata</taxon>
        <taxon>Euteleostomi</taxon>
        <taxon>Amphibia</taxon>
        <taxon>Batrachia</taxon>
        <taxon>Anura</taxon>
        <taxon>Pelobatoidea</taxon>
        <taxon>Megophryidae</taxon>
        <taxon>Leptobrachium</taxon>
    </lineage>
</organism>
<dbReference type="UniPathway" id="UPA00378"/>
<dbReference type="EC" id="2.4.1.-" evidence="12"/>
<feature type="domain" description="Fucosyltransferase N-terminal" evidence="14">
    <location>
        <begin position="55"/>
        <end position="163"/>
    </location>
</feature>